<dbReference type="RefSeq" id="WP_231912124.1">
    <property type="nucleotide sequence ID" value="NZ_CP132970.1"/>
</dbReference>
<dbReference type="Pfam" id="PF13468">
    <property type="entry name" value="Glyoxalase_3"/>
    <property type="match status" value="1"/>
</dbReference>
<evidence type="ECO:0000313" key="2">
    <source>
        <dbReference type="EMBL" id="XBW03058.1"/>
    </source>
</evidence>
<dbReference type="Gene3D" id="3.10.180.10">
    <property type="entry name" value="2,3-Dihydroxybiphenyl 1,2-Dioxygenase, domain 1"/>
    <property type="match status" value="1"/>
</dbReference>
<dbReference type="EMBL" id="CP132970">
    <property type="protein sequence ID" value="XBW03058.1"/>
    <property type="molecule type" value="Genomic_DNA"/>
</dbReference>
<name>A0AAU7UTF1_9NOCA</name>
<dbReference type="InterPro" id="IPR025870">
    <property type="entry name" value="Glyoxalase-like_dom"/>
</dbReference>
<proteinExistence type="predicted"/>
<accession>A0AAU7UTF1</accession>
<protein>
    <submittedName>
        <fullName evidence="2">VOC family protein</fullName>
    </submittedName>
</protein>
<dbReference type="InterPro" id="IPR029068">
    <property type="entry name" value="Glyas_Bleomycin-R_OHBP_Dase"/>
</dbReference>
<dbReference type="KEGG" id="rhox:RBB84_17395"/>
<dbReference type="AlphaFoldDB" id="A0AAU7UTF1"/>
<reference evidence="2" key="1">
    <citation type="submission" date="2023-08" db="EMBL/GenBank/DDBJ databases">
        <title>The novel hydrolase IpcH responsible for the initial isoprocarb degradation step in Rhodococcus sp. D-6.</title>
        <authorList>
            <person name="Zhu Q."/>
        </authorList>
    </citation>
    <scope>NUCLEOTIDE SEQUENCE</scope>
    <source>
        <strain evidence="2">D-6</strain>
    </source>
</reference>
<feature type="domain" description="Glyoxalase-like" evidence="1">
    <location>
        <begin position="2"/>
        <end position="80"/>
    </location>
</feature>
<evidence type="ECO:0000259" key="1">
    <source>
        <dbReference type="Pfam" id="PF13468"/>
    </source>
</evidence>
<organism evidence="2">
    <name type="scientific">Rhodococcus sp. D-6</name>
    <dbReference type="NCBI Taxonomy" id="1387842"/>
    <lineage>
        <taxon>Bacteria</taxon>
        <taxon>Bacillati</taxon>
        <taxon>Actinomycetota</taxon>
        <taxon>Actinomycetes</taxon>
        <taxon>Mycobacteriales</taxon>
        <taxon>Nocardiaceae</taxon>
        <taxon>Rhodococcus</taxon>
    </lineage>
</organism>
<gene>
    <name evidence="2" type="ORF">RBB84_17395</name>
</gene>
<sequence length="173" mass="17998">MTGIAPSGGGSHHTAGTRNIIFPLGASYLELVTVDDHIVAAGHPFGQLVTAALDSCRWAAGWAVAGPTDPVRACTLERAGVAVSVQGCDEAAAAPDRPFILERPSDQPFPGDTENPTELTRLVVTGPDVAPLALPPGPTELVRRPGPAAIESFTLARPGLPPITLNRDLWSTR</sequence>